<keyword evidence="5" id="KW-1185">Reference proteome</keyword>
<evidence type="ECO:0000256" key="1">
    <source>
        <dbReference type="ARBA" id="ARBA00022450"/>
    </source>
</evidence>
<protein>
    <submittedName>
        <fullName evidence="4">SDR family oxidoreductase</fullName>
    </submittedName>
</protein>
<dbReference type="PANTHER" id="PTHR44845">
    <property type="entry name" value="CARRIER DOMAIN-CONTAINING PROTEIN"/>
    <property type="match status" value="1"/>
</dbReference>
<gene>
    <name evidence="4" type="ORF">V4C55_40510</name>
</gene>
<proteinExistence type="predicted"/>
<sequence>MTALPSLALTPQCPSLLFPGKMADIVALSSGNPGLLRPQLHPNYQPKTLSDSTSNRVALVIGSNGFVGAHLTARLSAHPQVEHVLAMVRGSREKTAERRFDDVLIRYRIKPSFPEKITILNASPTEPYWGLDRRTYLDLAAQVRWVFNCASSTEYDLSYLQIRQDSVMSFLQVLQFCMEGASKHLSYLGSAGARFYEHPRDFNRPDSWWYSGYAQMKWVNGQVIRWIADDQIFPVTLCEPSYVFGSTSLGVDPGLHYSWWRLIEISKSIQQIWDGEGLNYNPVDILTDALVVNALAKVPKRYLQPCNPVPYNNSLLAELMGCEIVPWEIFKKTAQAEISSRRLGKLLEDDCSEMVHRANCPAVFPEGYPTAWCDNRALLDFYLQNQSFRDIKKRIVGGIRG</sequence>
<dbReference type="InterPro" id="IPR036291">
    <property type="entry name" value="NAD(P)-bd_dom_sf"/>
</dbReference>
<evidence type="ECO:0000313" key="4">
    <source>
        <dbReference type="EMBL" id="MEM5291994.1"/>
    </source>
</evidence>
<organism evidence="4 5">
    <name type="scientific">Paraburkholderia sabiae</name>
    <dbReference type="NCBI Taxonomy" id="273251"/>
    <lineage>
        <taxon>Bacteria</taxon>
        <taxon>Pseudomonadati</taxon>
        <taxon>Pseudomonadota</taxon>
        <taxon>Betaproteobacteria</taxon>
        <taxon>Burkholderiales</taxon>
        <taxon>Burkholderiaceae</taxon>
        <taxon>Paraburkholderia</taxon>
    </lineage>
</organism>
<dbReference type="Pfam" id="PF07993">
    <property type="entry name" value="NAD_binding_4"/>
    <property type="match status" value="1"/>
</dbReference>
<dbReference type="PANTHER" id="PTHR44845:SF6">
    <property type="entry name" value="BETA-ALANINE-ACTIVATING ENZYME"/>
    <property type="match status" value="1"/>
</dbReference>
<keyword evidence="1" id="KW-0596">Phosphopantetheine</keyword>
<name>A0ABU9QRW1_9BURK</name>
<evidence type="ECO:0000313" key="5">
    <source>
        <dbReference type="Proteomes" id="UP001494588"/>
    </source>
</evidence>
<dbReference type="RefSeq" id="WP_342965457.1">
    <property type="nucleotide sequence ID" value="NZ_JAZHGC010000066.1"/>
</dbReference>
<reference evidence="4 5" key="1">
    <citation type="submission" date="2024-01" db="EMBL/GenBank/DDBJ databases">
        <title>The diversity of rhizobia nodulating Mimosa spp. in eleven states of Brazil covering several biomes is determined by host plant, location, and edaphic factors.</title>
        <authorList>
            <person name="Rouws L."/>
            <person name="Barauna A."/>
            <person name="Beukes C."/>
            <person name="De Faria S.M."/>
            <person name="Gross E."/>
            <person name="Dos Reis Junior F.B."/>
            <person name="Simon M."/>
            <person name="Maluk M."/>
            <person name="Odee D.W."/>
            <person name="Kenicer G."/>
            <person name="Young J.P.W."/>
            <person name="Reis V.M."/>
            <person name="Zilli J."/>
            <person name="James E.K."/>
        </authorList>
    </citation>
    <scope>NUCLEOTIDE SEQUENCE [LARGE SCALE GENOMIC DNA]</scope>
    <source>
        <strain evidence="4 5">JPY77</strain>
    </source>
</reference>
<dbReference type="InterPro" id="IPR013120">
    <property type="entry name" value="FAR_NAD-bd"/>
</dbReference>
<comment type="caution">
    <text evidence="4">The sequence shown here is derived from an EMBL/GenBank/DDBJ whole genome shotgun (WGS) entry which is preliminary data.</text>
</comment>
<feature type="domain" description="Thioester reductase (TE)" evidence="3">
    <location>
        <begin position="62"/>
        <end position="288"/>
    </location>
</feature>
<dbReference type="Gene3D" id="3.40.50.720">
    <property type="entry name" value="NAD(P)-binding Rossmann-like Domain"/>
    <property type="match status" value="1"/>
</dbReference>
<accession>A0ABU9QRW1</accession>
<dbReference type="SUPFAM" id="SSF51735">
    <property type="entry name" value="NAD(P)-binding Rossmann-fold domains"/>
    <property type="match status" value="1"/>
</dbReference>
<dbReference type="Proteomes" id="UP001494588">
    <property type="component" value="Unassembled WGS sequence"/>
</dbReference>
<evidence type="ECO:0000259" key="3">
    <source>
        <dbReference type="Pfam" id="PF07993"/>
    </source>
</evidence>
<dbReference type="EMBL" id="JAZHGC010000066">
    <property type="protein sequence ID" value="MEM5291994.1"/>
    <property type="molecule type" value="Genomic_DNA"/>
</dbReference>
<evidence type="ECO:0000256" key="2">
    <source>
        <dbReference type="ARBA" id="ARBA00022553"/>
    </source>
</evidence>
<keyword evidence="2" id="KW-0597">Phosphoprotein</keyword>